<evidence type="ECO:0000256" key="9">
    <source>
        <dbReference type="SAM" id="SignalP"/>
    </source>
</evidence>
<gene>
    <name evidence="11" type="ORF">FHR32_007829</name>
</gene>
<dbReference type="PRINTS" id="PR00723">
    <property type="entry name" value="SUBTILISIN"/>
</dbReference>
<feature type="chain" id="PRO_5039380362" evidence="9">
    <location>
        <begin position="20"/>
        <end position="561"/>
    </location>
</feature>
<comment type="caution">
    <text evidence="11">The sequence shown here is derived from an EMBL/GenBank/DDBJ whole genome shotgun (WGS) entry which is preliminary data.</text>
</comment>
<dbReference type="Pfam" id="PF00082">
    <property type="entry name" value="Peptidase_S8"/>
    <property type="match status" value="1"/>
</dbReference>
<dbReference type="Proteomes" id="UP000534286">
    <property type="component" value="Unassembled WGS sequence"/>
</dbReference>
<evidence type="ECO:0000256" key="6">
    <source>
        <dbReference type="PROSITE-ProRule" id="PRU01240"/>
    </source>
</evidence>
<evidence type="ECO:0000313" key="12">
    <source>
        <dbReference type="Proteomes" id="UP000534286"/>
    </source>
</evidence>
<evidence type="ECO:0000256" key="2">
    <source>
        <dbReference type="ARBA" id="ARBA00022670"/>
    </source>
</evidence>
<dbReference type="RefSeq" id="WP_184759254.1">
    <property type="nucleotide sequence ID" value="NZ_BAABEK010000085.1"/>
</dbReference>
<dbReference type="AlphaFoldDB" id="A0A7W7S3V4"/>
<feature type="active site" description="Charge relay system" evidence="5 6">
    <location>
        <position position="448"/>
    </location>
</feature>
<proteinExistence type="inferred from homology"/>
<dbReference type="PROSITE" id="PS00138">
    <property type="entry name" value="SUBTILASE_SER"/>
    <property type="match status" value="1"/>
</dbReference>
<feature type="signal peptide" evidence="9">
    <location>
        <begin position="1"/>
        <end position="19"/>
    </location>
</feature>
<feature type="domain" description="Peptidase S8/S53" evidence="10">
    <location>
        <begin position="237"/>
        <end position="495"/>
    </location>
</feature>
<dbReference type="EMBL" id="JACHJU010000005">
    <property type="protein sequence ID" value="MBB4943429.1"/>
    <property type="molecule type" value="Genomic_DNA"/>
</dbReference>
<sequence length="561" mass="56662">MRSSPRPLLAAAAAALVMACLTPGLSETARAEVAPAAEAAGQAAPATADASTGPASGTVTLITGDQVTLDMLPDGSPGVVFRPGKGRDGMPFTQSVEDGKVSVVPFDAQRLLGTGALDPALFNVSELLANWSTGSGTLPLIVSYPSPTGVKEGADDLRADGAQVQRALPSVNAVAAAVAHQKTAEFWKGVNPTAPAQAERLADGIAKISLDGTARPLDVESVKQIHASAAWRRGLTGAGVKVAVLDTGIDAAHPDLAGKLGETRDFTQSPTGVADTVGHGTHVAGIIADSGPQPGVAPGTTLLIGRVCNNSGCPNSAIIAGMEWAAASGAKVVNLSLGGAYTDGTDPMSQALNTLTDKYGTLFVVASGNAGRDRTVSAPGSADAALTVGSVTKDGQLSYFSSRGPRVGDDAVKPEISAPGYAIAAARAAGTSMGLPLDDRYTLANGTSMATPHVTGAAAILAAQHPDWPPARLKAALVSTAEPIDDATVFEQGAGVVDLDRATRQQVRAEPATLKLGTAPTGTITYRNDGDRPVKLKLGVPPGRTSSGPPSPPPRHRSPTR</sequence>
<evidence type="ECO:0000256" key="7">
    <source>
        <dbReference type="RuleBase" id="RU003355"/>
    </source>
</evidence>
<organism evidence="11 12">
    <name type="scientific">Streptosporangium album</name>
    <dbReference type="NCBI Taxonomy" id="47479"/>
    <lineage>
        <taxon>Bacteria</taxon>
        <taxon>Bacillati</taxon>
        <taxon>Actinomycetota</taxon>
        <taxon>Actinomycetes</taxon>
        <taxon>Streptosporangiales</taxon>
        <taxon>Streptosporangiaceae</taxon>
        <taxon>Streptosporangium</taxon>
    </lineage>
</organism>
<dbReference type="InterPro" id="IPR015500">
    <property type="entry name" value="Peptidase_S8_subtilisin-rel"/>
</dbReference>
<dbReference type="InterPro" id="IPR000209">
    <property type="entry name" value="Peptidase_S8/S53_dom"/>
</dbReference>
<dbReference type="PROSITE" id="PS51892">
    <property type="entry name" value="SUBTILASE"/>
    <property type="match status" value="1"/>
</dbReference>
<evidence type="ECO:0000256" key="8">
    <source>
        <dbReference type="SAM" id="MobiDB-lite"/>
    </source>
</evidence>
<dbReference type="GO" id="GO:0004252">
    <property type="term" value="F:serine-type endopeptidase activity"/>
    <property type="evidence" value="ECO:0007669"/>
    <property type="project" value="UniProtKB-UniRule"/>
</dbReference>
<dbReference type="PROSITE" id="PS00136">
    <property type="entry name" value="SUBTILASE_ASP"/>
    <property type="match status" value="1"/>
</dbReference>
<dbReference type="InterPro" id="IPR023828">
    <property type="entry name" value="Peptidase_S8_Ser-AS"/>
</dbReference>
<evidence type="ECO:0000256" key="5">
    <source>
        <dbReference type="PIRSR" id="PIRSR615500-1"/>
    </source>
</evidence>
<feature type="region of interest" description="Disordered" evidence="8">
    <location>
        <begin position="521"/>
        <end position="561"/>
    </location>
</feature>
<feature type="active site" description="Charge relay system" evidence="5 6">
    <location>
        <position position="279"/>
    </location>
</feature>
<dbReference type="PANTHER" id="PTHR43806:SF11">
    <property type="entry name" value="CEREVISIN-RELATED"/>
    <property type="match status" value="1"/>
</dbReference>
<reference evidence="11 12" key="1">
    <citation type="submission" date="2020-08" db="EMBL/GenBank/DDBJ databases">
        <title>Sequencing the genomes of 1000 actinobacteria strains.</title>
        <authorList>
            <person name="Klenk H.-P."/>
        </authorList>
    </citation>
    <scope>NUCLEOTIDE SEQUENCE [LARGE SCALE GENOMIC DNA]</scope>
    <source>
        <strain evidence="11 12">DSM 43023</strain>
    </source>
</reference>
<keyword evidence="9" id="KW-0732">Signal</keyword>
<dbReference type="InterPro" id="IPR036852">
    <property type="entry name" value="Peptidase_S8/S53_dom_sf"/>
</dbReference>
<keyword evidence="3 6" id="KW-0378">Hydrolase</keyword>
<dbReference type="PANTHER" id="PTHR43806">
    <property type="entry name" value="PEPTIDASE S8"/>
    <property type="match status" value="1"/>
</dbReference>
<dbReference type="SUPFAM" id="SSF52743">
    <property type="entry name" value="Subtilisin-like"/>
    <property type="match status" value="1"/>
</dbReference>
<accession>A0A7W7S3V4</accession>
<dbReference type="InterPro" id="IPR050131">
    <property type="entry name" value="Peptidase_S8_subtilisin-like"/>
</dbReference>
<keyword evidence="4 6" id="KW-0720">Serine protease</keyword>
<comment type="similarity">
    <text evidence="1 6 7">Belongs to the peptidase S8 family.</text>
</comment>
<evidence type="ECO:0000256" key="4">
    <source>
        <dbReference type="ARBA" id="ARBA00022825"/>
    </source>
</evidence>
<name>A0A7W7S3V4_9ACTN</name>
<dbReference type="Gene3D" id="3.40.50.200">
    <property type="entry name" value="Peptidase S8/S53 domain"/>
    <property type="match status" value="1"/>
</dbReference>
<evidence type="ECO:0000256" key="1">
    <source>
        <dbReference type="ARBA" id="ARBA00011073"/>
    </source>
</evidence>
<dbReference type="InterPro" id="IPR023827">
    <property type="entry name" value="Peptidase_S8_Asp-AS"/>
</dbReference>
<feature type="active site" description="Charge relay system" evidence="5 6">
    <location>
        <position position="246"/>
    </location>
</feature>
<evidence type="ECO:0000259" key="10">
    <source>
        <dbReference type="Pfam" id="PF00082"/>
    </source>
</evidence>
<evidence type="ECO:0000313" key="11">
    <source>
        <dbReference type="EMBL" id="MBB4943429.1"/>
    </source>
</evidence>
<keyword evidence="12" id="KW-1185">Reference proteome</keyword>
<keyword evidence="2 6" id="KW-0645">Protease</keyword>
<protein>
    <submittedName>
        <fullName evidence="11">Subtilisin family serine protease</fullName>
    </submittedName>
</protein>
<dbReference type="PROSITE" id="PS51257">
    <property type="entry name" value="PROKAR_LIPOPROTEIN"/>
    <property type="match status" value="1"/>
</dbReference>
<evidence type="ECO:0000256" key="3">
    <source>
        <dbReference type="ARBA" id="ARBA00022801"/>
    </source>
</evidence>
<dbReference type="GO" id="GO:0006508">
    <property type="term" value="P:proteolysis"/>
    <property type="evidence" value="ECO:0007669"/>
    <property type="project" value="UniProtKB-KW"/>
</dbReference>